<accession>A0A9N8W2E6</accession>
<dbReference type="GO" id="GO:0003676">
    <property type="term" value="F:nucleic acid binding"/>
    <property type="evidence" value="ECO:0007669"/>
    <property type="project" value="InterPro"/>
</dbReference>
<dbReference type="AlphaFoldDB" id="A0A9N8W2E6"/>
<feature type="compositionally biased region" description="Basic residues" evidence="1">
    <location>
        <begin position="50"/>
        <end position="60"/>
    </location>
</feature>
<gene>
    <name evidence="2" type="ORF">ALEPTO_LOCUS2048</name>
</gene>
<dbReference type="EMBL" id="CAJVPS010000269">
    <property type="protein sequence ID" value="CAG8471796.1"/>
    <property type="molecule type" value="Genomic_DNA"/>
</dbReference>
<dbReference type="OrthoDB" id="10256743at2759"/>
<sequence length="347" mass="39423">MATIKQLAEQQQQTSTPTLSAAFNKPQPVVELPVGDSNLPEKDADNINNKPKRSKKRKYLFQRDSLVNRDSPGKDGSRRRNRHDNILDPADLVHPGYENELATFHFVYDAVVDHLCMALADRKIDLNSSNPKKHPRQSDDNNGHPTVTREMRKRLKKNHPRKLVKKYESELISFLGGQVNIKKGGDEEKENDVSGQVIATATTTIHSSSDTSGCQDEWIHIDEVKEGKLSSNEVDTEHDVVIIEKEQDIVKMSSIKHSRSNEAHEPPALTLQGNFLVWDIDDKFSRWVVHTMCRYYALNSFSSDTEEGRRLTFVCHPGFMDETGGGLDNAKLRIKLPKKTFFEYLCV</sequence>
<feature type="region of interest" description="Disordered" evidence="1">
    <location>
        <begin position="1"/>
        <end position="89"/>
    </location>
</feature>
<feature type="compositionally biased region" description="Basic and acidic residues" evidence="1">
    <location>
        <begin position="136"/>
        <end position="150"/>
    </location>
</feature>
<evidence type="ECO:0000313" key="3">
    <source>
        <dbReference type="Proteomes" id="UP000789508"/>
    </source>
</evidence>
<feature type="compositionally biased region" description="Basic and acidic residues" evidence="1">
    <location>
        <begin position="71"/>
        <end position="86"/>
    </location>
</feature>
<reference evidence="2" key="1">
    <citation type="submission" date="2021-06" db="EMBL/GenBank/DDBJ databases">
        <authorList>
            <person name="Kallberg Y."/>
            <person name="Tangrot J."/>
            <person name="Rosling A."/>
        </authorList>
    </citation>
    <scope>NUCLEOTIDE SEQUENCE</scope>
    <source>
        <strain evidence="2">FL130A</strain>
    </source>
</reference>
<dbReference type="InterPro" id="IPR036867">
    <property type="entry name" value="R3H_dom_sf"/>
</dbReference>
<organism evidence="2 3">
    <name type="scientific">Ambispora leptoticha</name>
    <dbReference type="NCBI Taxonomy" id="144679"/>
    <lineage>
        <taxon>Eukaryota</taxon>
        <taxon>Fungi</taxon>
        <taxon>Fungi incertae sedis</taxon>
        <taxon>Mucoromycota</taxon>
        <taxon>Glomeromycotina</taxon>
        <taxon>Glomeromycetes</taxon>
        <taxon>Archaeosporales</taxon>
        <taxon>Ambisporaceae</taxon>
        <taxon>Ambispora</taxon>
    </lineage>
</organism>
<evidence type="ECO:0000256" key="1">
    <source>
        <dbReference type="SAM" id="MobiDB-lite"/>
    </source>
</evidence>
<feature type="compositionally biased region" description="Basic residues" evidence="1">
    <location>
        <begin position="151"/>
        <end position="160"/>
    </location>
</feature>
<keyword evidence="3" id="KW-1185">Reference proteome</keyword>
<feature type="compositionally biased region" description="Polar residues" evidence="1">
    <location>
        <begin position="8"/>
        <end position="21"/>
    </location>
</feature>
<protein>
    <submittedName>
        <fullName evidence="2">12111_t:CDS:1</fullName>
    </submittedName>
</protein>
<dbReference type="SUPFAM" id="SSF82708">
    <property type="entry name" value="R3H domain"/>
    <property type="match status" value="1"/>
</dbReference>
<dbReference type="CDD" id="cd02325">
    <property type="entry name" value="R3H"/>
    <property type="match status" value="1"/>
</dbReference>
<proteinExistence type="predicted"/>
<comment type="caution">
    <text evidence="2">The sequence shown here is derived from an EMBL/GenBank/DDBJ whole genome shotgun (WGS) entry which is preliminary data.</text>
</comment>
<name>A0A9N8W2E6_9GLOM</name>
<feature type="region of interest" description="Disordered" evidence="1">
    <location>
        <begin position="126"/>
        <end position="160"/>
    </location>
</feature>
<evidence type="ECO:0000313" key="2">
    <source>
        <dbReference type="EMBL" id="CAG8471796.1"/>
    </source>
</evidence>
<dbReference type="Proteomes" id="UP000789508">
    <property type="component" value="Unassembled WGS sequence"/>
</dbReference>